<evidence type="ECO:0000313" key="5">
    <source>
        <dbReference type="Proteomes" id="UP000183469"/>
    </source>
</evidence>
<evidence type="ECO:0000256" key="2">
    <source>
        <dbReference type="SAM" id="SignalP"/>
    </source>
</evidence>
<dbReference type="SMART" id="SM00014">
    <property type="entry name" value="acidPPc"/>
    <property type="match status" value="1"/>
</dbReference>
<dbReference type="Proteomes" id="UP000183469">
    <property type="component" value="Unassembled WGS sequence"/>
</dbReference>
<dbReference type="InterPro" id="IPR000326">
    <property type="entry name" value="PAP2/HPO"/>
</dbReference>
<dbReference type="InterPro" id="IPR013425">
    <property type="entry name" value="Autotrns_rpt"/>
</dbReference>
<keyword evidence="1 2" id="KW-0732">Signal</keyword>
<reference evidence="4 5" key="1">
    <citation type="submission" date="2016-10" db="EMBL/GenBank/DDBJ databases">
        <authorList>
            <person name="de Groot N.N."/>
        </authorList>
    </citation>
    <scope>NUCLEOTIDE SEQUENCE [LARGE SCALE GENOMIC DNA]</scope>
    <source>
        <strain evidence="4 5">DSM 2872</strain>
    </source>
</reference>
<dbReference type="NCBIfam" id="TIGR02601">
    <property type="entry name" value="autotrns_rpt"/>
    <property type="match status" value="1"/>
</dbReference>
<dbReference type="Pfam" id="PF01569">
    <property type="entry name" value="PAP2"/>
    <property type="match status" value="1"/>
</dbReference>
<gene>
    <name evidence="4" type="ORF">SAMN05660648_01822</name>
</gene>
<name>A0A1H3Y802_SELRU</name>
<dbReference type="Gene3D" id="1.20.144.10">
    <property type="entry name" value="Phosphatidic acid phosphatase type 2/haloperoxidase"/>
    <property type="match status" value="1"/>
</dbReference>
<accession>A0A1H3Y802</accession>
<dbReference type="InterPro" id="IPR036938">
    <property type="entry name" value="PAP2/HPO_sf"/>
</dbReference>
<feature type="signal peptide" evidence="2">
    <location>
        <begin position="1"/>
        <end position="26"/>
    </location>
</feature>
<sequence length="552" mass="60482">MRIGKNRIFASAVAAGLFVVSSHGYAASLTQAPEPVAGAYVDMYRQSVPKGTPAAGNPVGRILLHFLDYWQPGENGQPGKELAPKVLQYDLACIRWFSSHRTAEQEQEDVYYAHNPTDSVRVKGLGSDEAAYQAAGEKVAHIAQLGELMAKFDTEGLARTKKAFRYLRPFRLDDCILLNPQLAEKARAHKPETDFGFSSGHTFRGYMAALGYAYVFPERYQAFLKVASDIGFSRNRAGMHNCLDVMGGRMVGTATAAAMFCDPENRQLLLEARTEGDVFLRSLENENKTVVTDADERAYEERLTYGFAPVGTVNQPMRVPKGAEVLLETRFPYLSAEARRLVLATTGLPSGYPLLDDEEGWGRLNLWRAADGFGALPSDVRVTMRAENQGFSARDCWRNNIHGEGQLVKAGDGVLVLSGANSYTGGTRIEGGSIWAENRTALGAGKAEVSAGKLYENTEGPLELAGLHMEKKSELVLTVRKPADIVCINGAAKFTGTLLVKLAADWKPQTQPLIQCNDSHRGDFVQVRLEGVPDGVKVRTLWQGKQFLLKVD</sequence>
<organism evidence="4 5">
    <name type="scientific">Selenomonas ruminantium</name>
    <dbReference type="NCBI Taxonomy" id="971"/>
    <lineage>
        <taxon>Bacteria</taxon>
        <taxon>Bacillati</taxon>
        <taxon>Bacillota</taxon>
        <taxon>Negativicutes</taxon>
        <taxon>Selenomonadales</taxon>
        <taxon>Selenomonadaceae</taxon>
        <taxon>Selenomonas</taxon>
    </lineage>
</organism>
<dbReference type="RefSeq" id="WP_074672227.1">
    <property type="nucleotide sequence ID" value="NZ_FNQG01000007.1"/>
</dbReference>
<dbReference type="SUPFAM" id="SSF48317">
    <property type="entry name" value="Acid phosphatase/Vanadium-dependent haloperoxidase"/>
    <property type="match status" value="1"/>
</dbReference>
<evidence type="ECO:0000313" key="4">
    <source>
        <dbReference type="EMBL" id="SEA07044.1"/>
    </source>
</evidence>
<dbReference type="EMBL" id="FNQG01000007">
    <property type="protein sequence ID" value="SEA07044.1"/>
    <property type="molecule type" value="Genomic_DNA"/>
</dbReference>
<dbReference type="AlphaFoldDB" id="A0A1H3Y802"/>
<feature type="chain" id="PRO_5010336369" evidence="2">
    <location>
        <begin position="27"/>
        <end position="552"/>
    </location>
</feature>
<evidence type="ECO:0000259" key="3">
    <source>
        <dbReference type="SMART" id="SM00014"/>
    </source>
</evidence>
<dbReference type="OrthoDB" id="9780507at2"/>
<proteinExistence type="predicted"/>
<protein>
    <submittedName>
        <fullName evidence="4">Autotransporter-associated beta strand repeat-containing protein</fullName>
    </submittedName>
</protein>
<feature type="domain" description="Phosphatidic acid phosphatase type 2/haloperoxidase" evidence="3">
    <location>
        <begin position="140"/>
        <end position="260"/>
    </location>
</feature>
<evidence type="ECO:0000256" key="1">
    <source>
        <dbReference type="ARBA" id="ARBA00022729"/>
    </source>
</evidence>
<dbReference type="InterPro" id="IPR011050">
    <property type="entry name" value="Pectin_lyase_fold/virulence"/>
</dbReference>
<dbReference type="SUPFAM" id="SSF51126">
    <property type="entry name" value="Pectin lyase-like"/>
    <property type="match status" value="1"/>
</dbReference>
<dbReference type="Pfam" id="PF12951">
    <property type="entry name" value="PATR"/>
    <property type="match status" value="1"/>
</dbReference>